<comment type="caution">
    <text evidence="20">The sequence shown here is derived from an EMBL/GenBank/DDBJ whole genome shotgun (WGS) entry which is preliminary data.</text>
</comment>
<keyword evidence="5 17" id="KW-0963">Cytoplasm</keyword>
<evidence type="ECO:0000256" key="8">
    <source>
        <dbReference type="ARBA" id="ARBA00022705"/>
    </source>
</evidence>
<evidence type="ECO:0000313" key="21">
    <source>
        <dbReference type="Proteomes" id="UP000236919"/>
    </source>
</evidence>
<feature type="site" description="Substrate discrimination" evidence="17">
    <location>
        <position position="59"/>
    </location>
</feature>
<evidence type="ECO:0000256" key="11">
    <source>
        <dbReference type="ARBA" id="ARBA00022842"/>
    </source>
</evidence>
<evidence type="ECO:0000256" key="3">
    <source>
        <dbReference type="ARBA" id="ARBA00011245"/>
    </source>
</evidence>
<protein>
    <recommendedName>
        <fullName evidence="17">DNA polymerase IV</fullName>
        <shortName evidence="17">Pol IV</shortName>
        <ecNumber evidence="17">2.7.7.7</ecNumber>
    </recommendedName>
</protein>
<evidence type="ECO:0000256" key="17">
    <source>
        <dbReference type="HAMAP-Rule" id="MF_01113"/>
    </source>
</evidence>
<comment type="subunit">
    <text evidence="3 17">Monomer.</text>
</comment>
<evidence type="ECO:0000256" key="9">
    <source>
        <dbReference type="ARBA" id="ARBA00022723"/>
    </source>
</evidence>
<dbReference type="Proteomes" id="UP000236919">
    <property type="component" value="Unassembled WGS sequence"/>
</dbReference>
<evidence type="ECO:0000256" key="14">
    <source>
        <dbReference type="ARBA" id="ARBA00023204"/>
    </source>
</evidence>
<dbReference type="PANTHER" id="PTHR11076">
    <property type="entry name" value="DNA REPAIR POLYMERASE UMUC / TRANSFERASE FAMILY MEMBER"/>
    <property type="match status" value="1"/>
</dbReference>
<evidence type="ECO:0000256" key="15">
    <source>
        <dbReference type="ARBA" id="ARBA00025589"/>
    </source>
</evidence>
<evidence type="ECO:0000256" key="2">
    <source>
        <dbReference type="ARBA" id="ARBA00010945"/>
    </source>
</evidence>
<dbReference type="EC" id="2.7.7.7" evidence="17"/>
<keyword evidence="7 17" id="KW-0548">Nucleotidyltransferase</keyword>
<dbReference type="Pfam" id="PF00817">
    <property type="entry name" value="IMS"/>
    <property type="match status" value="1"/>
</dbReference>
<dbReference type="GO" id="GO:0005829">
    <property type="term" value="C:cytosol"/>
    <property type="evidence" value="ECO:0007669"/>
    <property type="project" value="TreeGrafter"/>
</dbReference>
<evidence type="ECO:0000256" key="5">
    <source>
        <dbReference type="ARBA" id="ARBA00022490"/>
    </source>
</evidence>
<organism evidence="20 21">
    <name type="scientific">Bosea psychrotolerans</name>
    <dbReference type="NCBI Taxonomy" id="1871628"/>
    <lineage>
        <taxon>Bacteria</taxon>
        <taxon>Pseudomonadati</taxon>
        <taxon>Pseudomonadota</taxon>
        <taxon>Alphaproteobacteria</taxon>
        <taxon>Hyphomicrobiales</taxon>
        <taxon>Boseaceae</taxon>
        <taxon>Bosea</taxon>
    </lineage>
</organism>
<dbReference type="InterPro" id="IPR022880">
    <property type="entry name" value="DNApol_IV"/>
</dbReference>
<reference evidence="20 21" key="1">
    <citation type="submission" date="2018-01" db="EMBL/GenBank/DDBJ databases">
        <title>Genomic Encyclopedia of Type Strains, Phase III (KMG-III): the genomes of soil and plant-associated and newly described type strains.</title>
        <authorList>
            <person name="Whitman W."/>
        </authorList>
    </citation>
    <scope>NUCLEOTIDE SEQUENCE [LARGE SCALE GENOMIC DNA]</scope>
    <source>
        <strain evidence="20 21">1131</strain>
    </source>
</reference>
<evidence type="ECO:0000256" key="13">
    <source>
        <dbReference type="ARBA" id="ARBA00023125"/>
    </source>
</evidence>
<dbReference type="GO" id="GO:0000287">
    <property type="term" value="F:magnesium ion binding"/>
    <property type="evidence" value="ECO:0007669"/>
    <property type="project" value="UniProtKB-UniRule"/>
</dbReference>
<feature type="domain" description="UmuC" evidence="19">
    <location>
        <begin position="50"/>
        <end position="230"/>
    </location>
</feature>
<gene>
    <name evidence="17" type="primary">dinB</name>
    <name evidence="20" type="ORF">CYD53_102367</name>
</gene>
<dbReference type="FunFam" id="3.30.1490.100:FF:000004">
    <property type="entry name" value="DNA polymerase IV"/>
    <property type="match status" value="1"/>
</dbReference>
<dbReference type="SUPFAM" id="SSF56672">
    <property type="entry name" value="DNA/RNA polymerases"/>
    <property type="match status" value="1"/>
</dbReference>
<evidence type="ECO:0000313" key="20">
    <source>
        <dbReference type="EMBL" id="POR55477.1"/>
    </source>
</evidence>
<dbReference type="InterPro" id="IPR043502">
    <property type="entry name" value="DNA/RNA_pol_sf"/>
</dbReference>
<comment type="similarity">
    <text evidence="2 17">Belongs to the DNA polymerase type-Y family.</text>
</comment>
<dbReference type="Gene3D" id="1.10.150.20">
    <property type="entry name" value="5' to 3' exonuclease, C-terminal subdomain"/>
    <property type="match status" value="1"/>
</dbReference>
<feature type="region of interest" description="Disordered" evidence="18">
    <location>
        <begin position="422"/>
        <end position="452"/>
    </location>
</feature>
<dbReference type="GO" id="GO:0009432">
    <property type="term" value="P:SOS response"/>
    <property type="evidence" value="ECO:0007669"/>
    <property type="project" value="TreeGrafter"/>
</dbReference>
<dbReference type="GO" id="GO:0003684">
    <property type="term" value="F:damaged DNA binding"/>
    <property type="evidence" value="ECO:0007669"/>
    <property type="project" value="InterPro"/>
</dbReference>
<dbReference type="SUPFAM" id="SSF100879">
    <property type="entry name" value="Lesion bypass DNA polymerase (Y-family), little finger domain"/>
    <property type="match status" value="1"/>
</dbReference>
<evidence type="ECO:0000256" key="6">
    <source>
        <dbReference type="ARBA" id="ARBA00022679"/>
    </source>
</evidence>
<keyword evidence="21" id="KW-1185">Reference proteome</keyword>
<dbReference type="GO" id="GO:0042276">
    <property type="term" value="P:error-prone translesion synthesis"/>
    <property type="evidence" value="ECO:0007669"/>
    <property type="project" value="TreeGrafter"/>
</dbReference>
<comment type="catalytic activity">
    <reaction evidence="16 17">
        <text>DNA(n) + a 2'-deoxyribonucleoside 5'-triphosphate = DNA(n+1) + diphosphate</text>
        <dbReference type="Rhea" id="RHEA:22508"/>
        <dbReference type="Rhea" id="RHEA-COMP:17339"/>
        <dbReference type="Rhea" id="RHEA-COMP:17340"/>
        <dbReference type="ChEBI" id="CHEBI:33019"/>
        <dbReference type="ChEBI" id="CHEBI:61560"/>
        <dbReference type="ChEBI" id="CHEBI:173112"/>
        <dbReference type="EC" id="2.7.7.7"/>
    </reaction>
</comment>
<keyword evidence="8 17" id="KW-0235">DNA replication</keyword>
<keyword evidence="13 17" id="KW-0238">DNA-binding</keyword>
<evidence type="ECO:0000256" key="18">
    <source>
        <dbReference type="SAM" id="MobiDB-lite"/>
    </source>
</evidence>
<dbReference type="GO" id="GO:0006281">
    <property type="term" value="P:DNA repair"/>
    <property type="evidence" value="ECO:0007669"/>
    <property type="project" value="UniProtKB-UniRule"/>
</dbReference>
<comment type="function">
    <text evidence="15 17">Poorly processive, error-prone DNA polymerase involved in untargeted mutagenesis. Copies undamaged DNA at stalled replication forks, which arise in vivo from mismatched or misaligned primer ends. These misaligned primers can be extended by PolIV. Exhibits no 3'-5' exonuclease (proofreading) activity. May be involved in translesional synthesis, in conjunction with the beta clamp from PolIII.</text>
</comment>
<keyword evidence="12 17" id="KW-0239">DNA-directed DNA polymerase</keyword>
<keyword evidence="4 17" id="KW-0515">Mutator protein</keyword>
<dbReference type="InterPro" id="IPR043128">
    <property type="entry name" value="Rev_trsase/Diguanyl_cyclase"/>
</dbReference>
<dbReference type="Gene3D" id="3.30.70.270">
    <property type="match status" value="1"/>
</dbReference>
<evidence type="ECO:0000256" key="4">
    <source>
        <dbReference type="ARBA" id="ARBA00022457"/>
    </source>
</evidence>
<dbReference type="PANTHER" id="PTHR11076:SF33">
    <property type="entry name" value="DNA POLYMERASE KAPPA"/>
    <property type="match status" value="1"/>
</dbReference>
<dbReference type="HAMAP" id="MF_01113">
    <property type="entry name" value="DNApol_IV"/>
    <property type="match status" value="1"/>
</dbReference>
<proteinExistence type="inferred from homology"/>
<evidence type="ECO:0000256" key="12">
    <source>
        <dbReference type="ARBA" id="ARBA00022932"/>
    </source>
</evidence>
<dbReference type="InterPro" id="IPR050116">
    <property type="entry name" value="DNA_polymerase-Y"/>
</dbReference>
<dbReference type="EMBL" id="PQFZ01000002">
    <property type="protein sequence ID" value="POR55477.1"/>
    <property type="molecule type" value="Genomic_DNA"/>
</dbReference>
<evidence type="ECO:0000256" key="10">
    <source>
        <dbReference type="ARBA" id="ARBA00022763"/>
    </source>
</evidence>
<name>A0A2S4MM86_9HYPH</name>
<dbReference type="NCBIfam" id="NF002751">
    <property type="entry name" value="PRK02794.1"/>
    <property type="match status" value="1"/>
</dbReference>
<evidence type="ECO:0000256" key="1">
    <source>
        <dbReference type="ARBA" id="ARBA00004496"/>
    </source>
</evidence>
<keyword evidence="6 17" id="KW-0808">Transferase</keyword>
<feature type="binding site" evidence="17">
    <location>
        <position position="54"/>
    </location>
    <ligand>
        <name>Mg(2+)</name>
        <dbReference type="ChEBI" id="CHEBI:18420"/>
    </ligand>
</feature>
<comment type="subcellular location">
    <subcellularLocation>
        <location evidence="1 17">Cytoplasm</location>
    </subcellularLocation>
</comment>
<dbReference type="CDD" id="cd03586">
    <property type="entry name" value="PolY_Pol_IV_kappa"/>
    <property type="match status" value="1"/>
</dbReference>
<evidence type="ECO:0000256" key="7">
    <source>
        <dbReference type="ARBA" id="ARBA00022695"/>
    </source>
</evidence>
<dbReference type="InterPro" id="IPR036775">
    <property type="entry name" value="DNA_pol_Y-fam_lit_finger_sf"/>
</dbReference>
<dbReference type="RefSeq" id="WP_425428262.1">
    <property type="nucleotide sequence ID" value="NZ_PQFZ01000002.1"/>
</dbReference>
<feature type="active site" evidence="17">
    <location>
        <position position="148"/>
    </location>
</feature>
<dbReference type="AlphaFoldDB" id="A0A2S4MM86"/>
<sequence>MTDRAAQPVRRVLCRDCLIDHDEAIAALRRCPACGSPRLLRHPERDALSLAHIDCDAFYAAIEKRDDPTLLDKPVIIGGGKRGVVSTACYIARTYGVRSAMPMFKALEACPEAVVVKPNMAKYVAVGREVRRLMQELTPLVEPLSIDEAFLDLAGTERLHHASPAITLVRFAKRIEGEIGISISIGLSYAKFLAKVASDMDKPRGFSVIGRAEAVAFLARKPVSLIPGVGQASAAKLAESGYRLIGDLREAPIDKLFRLAGKDGPRLKKLANGIDERQVTPDRETKSVSSETTLDTDLSRFEDLEPVLWRLCEKTSKRLKAQALAGRTITMKLKTADFHAITRASRLPEPTQLAARLFSAGRDLLRRECNGQRYRLIGIGASDFSAPEEADHGDLADVATPRLKAMEGALDALRARFGDASIGKGLSLRGPQRASGASATSRNPAAEEDPDA</sequence>
<dbReference type="Gene3D" id="3.40.1170.60">
    <property type="match status" value="1"/>
</dbReference>
<dbReference type="InterPro" id="IPR001126">
    <property type="entry name" value="UmuC"/>
</dbReference>
<accession>A0A2S4MM86</accession>
<keyword evidence="11 17" id="KW-0460">Magnesium</keyword>
<dbReference type="Pfam" id="PF11799">
    <property type="entry name" value="IMS_C"/>
    <property type="match status" value="1"/>
</dbReference>
<evidence type="ECO:0000256" key="16">
    <source>
        <dbReference type="ARBA" id="ARBA00049244"/>
    </source>
</evidence>
<keyword evidence="10 17" id="KW-0227">DNA damage</keyword>
<dbReference type="FunFam" id="3.40.1170.60:FF:000001">
    <property type="entry name" value="DNA polymerase IV"/>
    <property type="match status" value="1"/>
</dbReference>
<keyword evidence="9 17" id="KW-0479">Metal-binding</keyword>
<evidence type="ECO:0000259" key="19">
    <source>
        <dbReference type="PROSITE" id="PS50173"/>
    </source>
</evidence>
<feature type="binding site" evidence="17">
    <location>
        <position position="147"/>
    </location>
    <ligand>
        <name>Mg(2+)</name>
        <dbReference type="ChEBI" id="CHEBI:18420"/>
    </ligand>
</feature>
<dbReference type="InterPro" id="IPR017961">
    <property type="entry name" value="DNA_pol_Y-fam_little_finger"/>
</dbReference>
<dbReference type="NCBIfam" id="NF002677">
    <property type="entry name" value="PRK02406.1"/>
    <property type="match status" value="1"/>
</dbReference>
<dbReference type="PROSITE" id="PS50173">
    <property type="entry name" value="UMUC"/>
    <property type="match status" value="1"/>
</dbReference>
<dbReference type="GO" id="GO:0006261">
    <property type="term" value="P:DNA-templated DNA replication"/>
    <property type="evidence" value="ECO:0007669"/>
    <property type="project" value="UniProtKB-UniRule"/>
</dbReference>
<dbReference type="GO" id="GO:0003887">
    <property type="term" value="F:DNA-directed DNA polymerase activity"/>
    <property type="evidence" value="ECO:0007669"/>
    <property type="project" value="UniProtKB-UniRule"/>
</dbReference>
<keyword evidence="14 17" id="KW-0234">DNA repair</keyword>
<dbReference type="Gene3D" id="3.30.1490.100">
    <property type="entry name" value="DNA polymerase, Y-family, little finger domain"/>
    <property type="match status" value="1"/>
</dbReference>
<comment type="cofactor">
    <cofactor evidence="17">
        <name>Mg(2+)</name>
        <dbReference type="ChEBI" id="CHEBI:18420"/>
    </cofactor>
    <text evidence="17">Binds 2 magnesium ions per subunit.</text>
</comment>